<dbReference type="InterPro" id="IPR046305">
    <property type="entry name" value="DUF6420"/>
</dbReference>
<comment type="caution">
    <text evidence="2">The sequence shown here is derived from an EMBL/GenBank/DDBJ whole genome shotgun (WGS) entry which is preliminary data.</text>
</comment>
<sequence length="162" mass="17617">MSTENNPHGAAGPYTRFDGLPPLHRRELSLPRIHPYDTAAPGRYITPGGGRLTIETSTAHHHITLDHLGCDAQTTPPKEEAFKRLALASEGKCVLAGCAHRARYSIGNVYRTFQARTDWITPTAFVRALLAIELGDFGPADALATRTSTDVGHPPRRPGSRD</sequence>
<protein>
    <submittedName>
        <fullName evidence="2">Uncharacterized protein</fullName>
    </submittedName>
</protein>
<dbReference type="GeneID" id="95073344"/>
<proteinExistence type="predicted"/>
<name>A0ABQ1CYL7_STRDI</name>
<feature type="region of interest" description="Disordered" evidence="1">
    <location>
        <begin position="1"/>
        <end position="22"/>
    </location>
</feature>
<gene>
    <name evidence="2" type="ORF">Sdia_59740</name>
</gene>
<evidence type="ECO:0000313" key="3">
    <source>
        <dbReference type="Proteomes" id="UP000472710"/>
    </source>
</evidence>
<keyword evidence="3" id="KW-1185">Reference proteome</keyword>
<dbReference type="RefSeq" id="WP_189500683.1">
    <property type="nucleotide sequence ID" value="NZ_BLLN01000006.1"/>
</dbReference>
<accession>A0ABQ1CYL7</accession>
<evidence type="ECO:0000256" key="1">
    <source>
        <dbReference type="SAM" id="MobiDB-lite"/>
    </source>
</evidence>
<dbReference type="Pfam" id="PF19984">
    <property type="entry name" value="DUF6420"/>
    <property type="match status" value="1"/>
</dbReference>
<reference evidence="2 3" key="1">
    <citation type="submission" date="2020-02" db="EMBL/GenBank/DDBJ databases">
        <title>Whole genome shotgun sequence of Streptomyces diastaticus subsp. diastaticus NBRC 13412.</title>
        <authorList>
            <person name="Ichikawa N."/>
            <person name="Komaki H."/>
            <person name="Tamura T."/>
        </authorList>
    </citation>
    <scope>NUCLEOTIDE SEQUENCE [LARGE SCALE GENOMIC DNA]</scope>
    <source>
        <strain evidence="2 3">NBRC 13412</strain>
    </source>
</reference>
<dbReference type="Proteomes" id="UP000472710">
    <property type="component" value="Unassembled WGS sequence"/>
</dbReference>
<feature type="region of interest" description="Disordered" evidence="1">
    <location>
        <begin position="143"/>
        <end position="162"/>
    </location>
</feature>
<evidence type="ECO:0000313" key="2">
    <source>
        <dbReference type="EMBL" id="GFH75206.1"/>
    </source>
</evidence>
<organism evidence="2 3">
    <name type="scientific">Streptomyces diastaticus subsp. diastaticus</name>
    <dbReference type="NCBI Taxonomy" id="68040"/>
    <lineage>
        <taxon>Bacteria</taxon>
        <taxon>Bacillati</taxon>
        <taxon>Actinomycetota</taxon>
        <taxon>Actinomycetes</taxon>
        <taxon>Kitasatosporales</taxon>
        <taxon>Streptomycetaceae</taxon>
        <taxon>Streptomyces</taxon>
        <taxon>Streptomyces diastaticus group</taxon>
    </lineage>
</organism>
<dbReference type="EMBL" id="BLLN01000006">
    <property type="protein sequence ID" value="GFH75206.1"/>
    <property type="molecule type" value="Genomic_DNA"/>
</dbReference>